<proteinExistence type="inferred from homology"/>
<evidence type="ECO:0000256" key="7">
    <source>
        <dbReference type="ARBA" id="ARBA00023034"/>
    </source>
</evidence>
<evidence type="ECO:0000256" key="3">
    <source>
        <dbReference type="ARBA" id="ARBA00022692"/>
    </source>
</evidence>
<evidence type="ECO:0000256" key="9">
    <source>
        <dbReference type="ARBA" id="ARBA00038876"/>
    </source>
</evidence>
<gene>
    <name evidence="13" type="primary">MANEA</name>
</gene>
<keyword evidence="5" id="KW-0735">Signal-anchor</keyword>
<feature type="signal peptide" evidence="12">
    <location>
        <begin position="1"/>
        <end position="25"/>
    </location>
</feature>
<evidence type="ECO:0000256" key="6">
    <source>
        <dbReference type="ARBA" id="ARBA00022989"/>
    </source>
</evidence>
<keyword evidence="14" id="KW-1185">Reference proteome</keyword>
<evidence type="ECO:0000313" key="14">
    <source>
        <dbReference type="Proteomes" id="UP000694392"/>
    </source>
</evidence>
<comment type="similarity">
    <text evidence="2">Belongs to the glycosyl hydrolase 99 family.</text>
</comment>
<reference evidence="13" key="2">
    <citation type="submission" date="2025-09" db="UniProtKB">
        <authorList>
            <consortium name="Ensembl"/>
        </authorList>
    </citation>
    <scope>IDENTIFICATION</scope>
</reference>
<evidence type="ECO:0000256" key="8">
    <source>
        <dbReference type="ARBA" id="ARBA00023136"/>
    </source>
</evidence>
<dbReference type="AlphaFoldDB" id="A0A8D0H2X4"/>
<dbReference type="GO" id="GO:0000139">
    <property type="term" value="C:Golgi membrane"/>
    <property type="evidence" value="ECO:0007669"/>
    <property type="project" value="UniProtKB-SubCell"/>
</dbReference>
<keyword evidence="4" id="KW-0378">Hydrolase</keyword>
<dbReference type="GeneTree" id="ENSGT00390000016054"/>
<dbReference type="PANTHER" id="PTHR13572:SF1">
    <property type="entry name" value="GLYCOPROTEIN ENDO-ALPHA-1,2-MANNOSIDASE"/>
    <property type="match status" value="1"/>
</dbReference>
<evidence type="ECO:0000256" key="4">
    <source>
        <dbReference type="ARBA" id="ARBA00022801"/>
    </source>
</evidence>
<evidence type="ECO:0000256" key="12">
    <source>
        <dbReference type="SAM" id="SignalP"/>
    </source>
</evidence>
<dbReference type="EC" id="3.2.1.130" evidence="9"/>
<accession>A0A8D0H2X4</accession>
<feature type="chain" id="PRO_5034285754" description="Glycoprotein endo-alpha-1,2-mannosidase" evidence="12">
    <location>
        <begin position="26"/>
        <end position="187"/>
    </location>
</feature>
<name>A0A8D0H2X4_SPHPU</name>
<keyword evidence="7" id="KW-0333">Golgi apparatus</keyword>
<dbReference type="GO" id="GO:0004569">
    <property type="term" value="F:glycoprotein endo-alpha-1,2-mannosidase activity"/>
    <property type="evidence" value="ECO:0007669"/>
    <property type="project" value="UniProtKB-EC"/>
</dbReference>
<dbReference type="InterPro" id="IPR026071">
    <property type="entry name" value="Glyco_Hydrolase_99"/>
</dbReference>
<sequence>MARFRRRACVILLLFILFICSIMMALKTLRPDRVGIGDPFGLGLFPELQQRTALLENKHNPQNRAKEYSVTHSNNLHGVAVNVVKTSMASVGKLADLPSPNYNFHIFYYTWFGNPQFDGKYIHWNHPLLPHWDPKIANNYPRGRHNPPDDIGSSFYPELGPYSSKDPSVIEAHMKQMRTASIGNNFL</sequence>
<keyword evidence="8" id="KW-0472">Membrane</keyword>
<evidence type="ECO:0000313" key="13">
    <source>
        <dbReference type="Ensembl" id="ENSSPUP00000017662.1"/>
    </source>
</evidence>
<evidence type="ECO:0000256" key="2">
    <source>
        <dbReference type="ARBA" id="ARBA00009559"/>
    </source>
</evidence>
<keyword evidence="3" id="KW-0812">Transmembrane</keyword>
<protein>
    <recommendedName>
        <fullName evidence="10">Glycoprotein endo-alpha-1,2-mannosidase</fullName>
        <ecNumber evidence="9">3.2.1.130</ecNumber>
    </recommendedName>
</protein>
<comment type="subcellular location">
    <subcellularLocation>
        <location evidence="1">Golgi apparatus membrane</location>
        <topology evidence="1">Single-pass type II membrane protein</topology>
    </subcellularLocation>
</comment>
<evidence type="ECO:0000256" key="1">
    <source>
        <dbReference type="ARBA" id="ARBA00004323"/>
    </source>
</evidence>
<evidence type="ECO:0000256" key="10">
    <source>
        <dbReference type="ARBA" id="ARBA00039288"/>
    </source>
</evidence>
<keyword evidence="12" id="KW-0732">Signal</keyword>
<dbReference type="PANTHER" id="PTHR13572">
    <property type="entry name" value="ENDO-ALPHA-1,2-MANNOSIDASE"/>
    <property type="match status" value="1"/>
</dbReference>
<dbReference type="Gene3D" id="3.20.20.80">
    <property type="entry name" value="Glycosidases"/>
    <property type="match status" value="1"/>
</dbReference>
<dbReference type="Pfam" id="PF16317">
    <property type="entry name" value="Glyco_hydro_99"/>
    <property type="match status" value="1"/>
</dbReference>
<evidence type="ECO:0000256" key="11">
    <source>
        <dbReference type="ARBA" id="ARBA00049330"/>
    </source>
</evidence>
<evidence type="ECO:0000256" key="5">
    <source>
        <dbReference type="ARBA" id="ARBA00022968"/>
    </source>
</evidence>
<dbReference type="OMA" id="NDFFICY"/>
<organism evidence="13 14">
    <name type="scientific">Sphenodon punctatus</name>
    <name type="common">Tuatara</name>
    <name type="synonym">Hatteria punctata</name>
    <dbReference type="NCBI Taxonomy" id="8508"/>
    <lineage>
        <taxon>Eukaryota</taxon>
        <taxon>Metazoa</taxon>
        <taxon>Chordata</taxon>
        <taxon>Craniata</taxon>
        <taxon>Vertebrata</taxon>
        <taxon>Euteleostomi</taxon>
        <taxon>Lepidosauria</taxon>
        <taxon>Sphenodontia</taxon>
        <taxon>Sphenodontidae</taxon>
        <taxon>Sphenodon</taxon>
    </lineage>
</organism>
<reference evidence="13" key="1">
    <citation type="submission" date="2025-08" db="UniProtKB">
        <authorList>
            <consortium name="Ensembl"/>
        </authorList>
    </citation>
    <scope>IDENTIFICATION</scope>
</reference>
<dbReference type="Ensembl" id="ENSSPUT00000018804.1">
    <property type="protein sequence ID" value="ENSSPUP00000017662.1"/>
    <property type="gene ID" value="ENSSPUG00000013642.1"/>
</dbReference>
<keyword evidence="6" id="KW-1133">Transmembrane helix</keyword>
<dbReference type="Proteomes" id="UP000694392">
    <property type="component" value="Unplaced"/>
</dbReference>
<comment type="catalytic activity">
    <reaction evidence="11">
        <text>N-{alpha-Glc-(1-&gt;3)-alpha-Man-(1-&gt;2)-alpha-Man-(1-&gt;2)-alpha-Man-(1-&gt;3)-[alpha-Man-(1-&gt;2)-alpha-Man-(1-&gt;3)-[alpha-Man-(1-&gt;2)-alpha-Man-(1-&gt;6)]-alpha-Man-(1-&gt;6)]-beta-Man-(1-&gt;4)-beta-GlcNAc-(1-&gt;4)-beta-GlcNAc}-L-asparaginyl-[protein] + H2O = alpha-D-glucosyl-(1-&gt;3)-D-mannopyranose + N(4)-{alpha-D-Man-(1-&gt;2)-alpha-D-Man-(1-&gt;3)-[alpha-D-Man-(1-&gt;2)-alpha-D-Man-(1-&gt;3)-[alpha-D-Man-(1-&gt;2)-alpha-D-Man-(1-&gt;6)]-alpha-D-Man-(1-&gt;6)]-beta-D-Man-(1-&gt;4)-beta-D-GlaNAc-(1-&gt;4)-beta-D-GlcNAc}-L-asparaginyl-[protein] (N-glucan mannose isomer 8A1,2,3B1,2)</text>
        <dbReference type="Rhea" id="RHEA:54824"/>
        <dbReference type="Rhea" id="RHEA-COMP:14010"/>
        <dbReference type="Rhea" id="RHEA-COMP:14011"/>
        <dbReference type="ChEBI" id="CHEBI:15377"/>
        <dbReference type="ChEBI" id="CHEBI:52996"/>
        <dbReference type="ChEBI" id="CHEBI:59080"/>
        <dbReference type="ChEBI" id="CHEBI:60627"/>
        <dbReference type="EC" id="3.2.1.130"/>
    </reaction>
</comment>